<keyword evidence="3" id="KW-1185">Reference proteome</keyword>
<name>A0ABU0WD88_9PROT</name>
<dbReference type="RefSeq" id="WP_306704130.1">
    <property type="nucleotide sequence ID" value="NZ_JAUJFI010000015.1"/>
</dbReference>
<dbReference type="InterPro" id="IPR036709">
    <property type="entry name" value="Autotransporte_beta_dom_sf"/>
</dbReference>
<keyword evidence="1" id="KW-0732">Signal</keyword>
<organism evidence="2 3">
    <name type="scientific">Azospirillum isscasi</name>
    <dbReference type="NCBI Taxonomy" id="3053926"/>
    <lineage>
        <taxon>Bacteria</taxon>
        <taxon>Pseudomonadati</taxon>
        <taxon>Pseudomonadota</taxon>
        <taxon>Alphaproteobacteria</taxon>
        <taxon>Rhodospirillales</taxon>
        <taxon>Azospirillaceae</taxon>
        <taxon>Azospirillum</taxon>
    </lineage>
</organism>
<protein>
    <submittedName>
        <fullName evidence="2">Copper resistance protein B</fullName>
    </submittedName>
</protein>
<dbReference type="EMBL" id="JAUJFI010000015">
    <property type="protein sequence ID" value="MDQ2102148.1"/>
    <property type="molecule type" value="Genomic_DNA"/>
</dbReference>
<accession>A0ABU0WD88</accession>
<dbReference type="InterPro" id="IPR007939">
    <property type="entry name" value="Cu-R_B_prcur"/>
</dbReference>
<proteinExistence type="predicted"/>
<comment type="caution">
    <text evidence="2">The sequence shown here is derived from an EMBL/GenBank/DDBJ whole genome shotgun (WGS) entry which is preliminary data.</text>
</comment>
<dbReference type="Pfam" id="PF05275">
    <property type="entry name" value="CopB"/>
    <property type="match status" value="1"/>
</dbReference>
<reference evidence="2 3" key="1">
    <citation type="submission" date="2023-06" db="EMBL/GenBank/DDBJ databases">
        <title>Azospirillum isscasensis sp.nov, a bacterium isolated from rhizosphere soil of rice.</title>
        <authorList>
            <person name="Wang H."/>
        </authorList>
    </citation>
    <scope>NUCLEOTIDE SEQUENCE [LARGE SCALE GENOMIC DNA]</scope>
    <source>
        <strain evidence="2 3">C340-1</strain>
    </source>
</reference>
<evidence type="ECO:0000313" key="3">
    <source>
        <dbReference type="Proteomes" id="UP001227317"/>
    </source>
</evidence>
<sequence>MTSPGRAALAAIAVTLALSAGAAGAANGSQPGHQSERFHEEPPILATFQVDRLEHRWRDGENSVDWEAQGWIGGDTDKLRFNSKGSKAVDGKLEKAEFQLLYSRMISEFWDAQAGLRHDLRPEPQTTYGVLGLQGQAPYFLDVTARMFVSEDGDLSARLEAEYDLLITQKLVLQPAVEVNASAQRVANLHVGRGISDVELGLRLRYEFAKEFAPYVGVNWERKLGETANIARGHGEDPSDLAFVAGVRFWF</sequence>
<evidence type="ECO:0000256" key="1">
    <source>
        <dbReference type="SAM" id="SignalP"/>
    </source>
</evidence>
<dbReference type="Proteomes" id="UP001227317">
    <property type="component" value="Unassembled WGS sequence"/>
</dbReference>
<evidence type="ECO:0000313" key="2">
    <source>
        <dbReference type="EMBL" id="MDQ2102148.1"/>
    </source>
</evidence>
<feature type="chain" id="PRO_5045571206" evidence="1">
    <location>
        <begin position="26"/>
        <end position="251"/>
    </location>
</feature>
<gene>
    <name evidence="2" type="ORF">QSG27_05495</name>
</gene>
<feature type="signal peptide" evidence="1">
    <location>
        <begin position="1"/>
        <end position="25"/>
    </location>
</feature>
<dbReference type="SUPFAM" id="SSF103515">
    <property type="entry name" value="Autotransporter"/>
    <property type="match status" value="1"/>
</dbReference>